<feature type="domain" description="HTH araC/xylS-type" evidence="4">
    <location>
        <begin position="158"/>
        <end position="256"/>
    </location>
</feature>
<keyword evidence="6" id="KW-1185">Reference proteome</keyword>
<dbReference type="InterPro" id="IPR046532">
    <property type="entry name" value="DUF6597"/>
</dbReference>
<gene>
    <name evidence="5" type="ORF">FDK13_26530</name>
</gene>
<dbReference type="Pfam" id="PF12833">
    <property type="entry name" value="HTH_18"/>
    <property type="match status" value="1"/>
</dbReference>
<dbReference type="GO" id="GO:0043565">
    <property type="term" value="F:sequence-specific DNA binding"/>
    <property type="evidence" value="ECO:0007669"/>
    <property type="project" value="InterPro"/>
</dbReference>
<dbReference type="GO" id="GO:0003700">
    <property type="term" value="F:DNA-binding transcription factor activity"/>
    <property type="evidence" value="ECO:0007669"/>
    <property type="project" value="InterPro"/>
</dbReference>
<dbReference type="PROSITE" id="PS01124">
    <property type="entry name" value="HTH_ARAC_FAMILY_2"/>
    <property type="match status" value="1"/>
</dbReference>
<reference evidence="5 6" key="1">
    <citation type="submission" date="2019-05" db="EMBL/GenBank/DDBJ databases">
        <title>Dyadobacter AR-3-8 sp. nov., isolated from arctic soil.</title>
        <authorList>
            <person name="Chaudhary D.K."/>
        </authorList>
    </citation>
    <scope>NUCLEOTIDE SEQUENCE [LARGE SCALE GENOMIC DNA]</scope>
    <source>
        <strain evidence="5 6">AR-3-8</strain>
    </source>
</reference>
<evidence type="ECO:0000259" key="4">
    <source>
        <dbReference type="PROSITE" id="PS01124"/>
    </source>
</evidence>
<dbReference type="SMART" id="SM00342">
    <property type="entry name" value="HTH_ARAC"/>
    <property type="match status" value="1"/>
</dbReference>
<keyword evidence="2" id="KW-0238">DNA-binding</keyword>
<dbReference type="PANTHER" id="PTHR46796:SF13">
    <property type="entry name" value="HTH-TYPE TRANSCRIPTIONAL ACTIVATOR RHAS"/>
    <property type="match status" value="1"/>
</dbReference>
<proteinExistence type="predicted"/>
<dbReference type="AlphaFoldDB" id="A0A4U6CXS2"/>
<keyword evidence="3" id="KW-0804">Transcription</keyword>
<name>A0A4U6CXS2_9BACT</name>
<evidence type="ECO:0000256" key="1">
    <source>
        <dbReference type="ARBA" id="ARBA00023015"/>
    </source>
</evidence>
<dbReference type="EMBL" id="SZVO01000015">
    <property type="protein sequence ID" value="TKT88511.1"/>
    <property type="molecule type" value="Genomic_DNA"/>
</dbReference>
<dbReference type="Pfam" id="PF20240">
    <property type="entry name" value="DUF6597"/>
    <property type="match status" value="1"/>
</dbReference>
<comment type="caution">
    <text evidence="5">The sequence shown here is derived from an EMBL/GenBank/DDBJ whole genome shotgun (WGS) entry which is preliminary data.</text>
</comment>
<dbReference type="RefSeq" id="WP_137343048.1">
    <property type="nucleotide sequence ID" value="NZ_BSQH01000011.1"/>
</dbReference>
<evidence type="ECO:0000313" key="6">
    <source>
        <dbReference type="Proteomes" id="UP000304900"/>
    </source>
</evidence>
<sequence>MQILPSPALAQIVKHFLIIENDHTAHVQHRMFSDGNTGMVFNYGDPLIHLESHNELSAILPFGFIYGQLDIFQNIISAGKIGMLIVVFHPFGLSSLLKISAIELKNQILNLETFYSLEIETLLDQIFQSSDIFSKIQIVENFLTRKLTMSNQADNLAFNTIKLIHHHNGNLSVNQLTSILQISERKLQRTFEEHIGLPPKRYSGVIRIQYFLKLLRKSPRSFQTKLVYDAGFFDQAHLIREMKNISGITPSQYISQTNLLAANFLQIPEK</sequence>
<dbReference type="PANTHER" id="PTHR46796">
    <property type="entry name" value="HTH-TYPE TRANSCRIPTIONAL ACTIVATOR RHAS-RELATED"/>
    <property type="match status" value="1"/>
</dbReference>
<dbReference type="Gene3D" id="1.10.10.60">
    <property type="entry name" value="Homeodomain-like"/>
    <property type="match status" value="1"/>
</dbReference>
<keyword evidence="1" id="KW-0805">Transcription regulation</keyword>
<organism evidence="5 6">
    <name type="scientific">Dyadobacter frigoris</name>
    <dbReference type="NCBI Taxonomy" id="2576211"/>
    <lineage>
        <taxon>Bacteria</taxon>
        <taxon>Pseudomonadati</taxon>
        <taxon>Bacteroidota</taxon>
        <taxon>Cytophagia</taxon>
        <taxon>Cytophagales</taxon>
        <taxon>Spirosomataceae</taxon>
        <taxon>Dyadobacter</taxon>
    </lineage>
</organism>
<dbReference type="InterPro" id="IPR018060">
    <property type="entry name" value="HTH_AraC"/>
</dbReference>
<protein>
    <submittedName>
        <fullName evidence="5">Helix-turn-helix transcriptional regulator</fullName>
    </submittedName>
</protein>
<dbReference type="Proteomes" id="UP000304900">
    <property type="component" value="Unassembled WGS sequence"/>
</dbReference>
<dbReference type="InterPro" id="IPR050204">
    <property type="entry name" value="AraC_XylS_family_regulators"/>
</dbReference>
<evidence type="ECO:0000256" key="3">
    <source>
        <dbReference type="ARBA" id="ARBA00023163"/>
    </source>
</evidence>
<dbReference type="OrthoDB" id="635259at2"/>
<accession>A0A4U6CXS2</accession>
<evidence type="ECO:0000256" key="2">
    <source>
        <dbReference type="ARBA" id="ARBA00023125"/>
    </source>
</evidence>
<evidence type="ECO:0000313" key="5">
    <source>
        <dbReference type="EMBL" id="TKT88511.1"/>
    </source>
</evidence>